<evidence type="ECO:0000259" key="1">
    <source>
        <dbReference type="Pfam" id="PF00535"/>
    </source>
</evidence>
<dbReference type="InterPro" id="IPR029044">
    <property type="entry name" value="Nucleotide-diphossugar_trans"/>
</dbReference>
<dbReference type="SUPFAM" id="SSF53448">
    <property type="entry name" value="Nucleotide-diphospho-sugar transferases"/>
    <property type="match status" value="1"/>
</dbReference>
<dbReference type="InterPro" id="IPR001173">
    <property type="entry name" value="Glyco_trans_2-like"/>
</dbReference>
<name>A0A7G1IUW6_STRMT</name>
<evidence type="ECO:0000313" key="2">
    <source>
        <dbReference type="EMBL" id="BCJ11238.1"/>
    </source>
</evidence>
<dbReference type="EMBL" id="AP023349">
    <property type="protein sequence ID" value="BCJ11238.1"/>
    <property type="molecule type" value="Genomic_DNA"/>
</dbReference>
<dbReference type="PANTHER" id="PTHR22916:SF3">
    <property type="entry name" value="UDP-GLCNAC:BETAGAL BETA-1,3-N-ACETYLGLUCOSAMINYLTRANSFERASE-LIKE PROTEIN 1"/>
    <property type="match status" value="1"/>
</dbReference>
<protein>
    <recommendedName>
        <fullName evidence="1">Glycosyltransferase 2-like domain-containing protein</fullName>
    </recommendedName>
</protein>
<proteinExistence type="predicted"/>
<feature type="domain" description="Glycosyltransferase 2-like" evidence="1">
    <location>
        <begin position="7"/>
        <end position="148"/>
    </location>
</feature>
<dbReference type="GO" id="GO:0016758">
    <property type="term" value="F:hexosyltransferase activity"/>
    <property type="evidence" value="ECO:0007669"/>
    <property type="project" value="UniProtKB-ARBA"/>
</dbReference>
<reference evidence="3" key="1">
    <citation type="submission" date="2020-08" db="EMBL/GenBank/DDBJ databases">
        <title>Complete genome sequence of Streptococcus mitis strain Nm-65.</title>
        <authorList>
            <person name="Tabata A."/>
            <person name="Ohkuni H."/>
            <person name="Nagamune H."/>
        </authorList>
    </citation>
    <scope>NUCLEOTIDE SEQUENCE [LARGE SCALE GENOMIC DNA]</scope>
    <source>
        <strain evidence="3">Nm-65</strain>
    </source>
</reference>
<dbReference type="AlphaFoldDB" id="A0A7G1IUW6"/>
<evidence type="ECO:0000313" key="3">
    <source>
        <dbReference type="Proteomes" id="UP000516106"/>
    </source>
</evidence>
<dbReference type="CDD" id="cd00761">
    <property type="entry name" value="Glyco_tranf_GTA_type"/>
    <property type="match status" value="1"/>
</dbReference>
<sequence>MRETQVSIVIPVYNVETYLRQCLDSVLGQTFSNFEVLLVNDGSTDNSGVICQEYARLDSRFKYFEKENGGVSDARNSGLDLVQGDYVTFLDADDFLFEDHLEKLYIATTLSDADIMIGGYSRFDGSDFYFYKDHFKRDSLISFTSTQAIQFLDSMLDIQFLIFQQLVVNYLSEHYLRSYAFLWGDMQKISLSCGNYI</sequence>
<dbReference type="PANTHER" id="PTHR22916">
    <property type="entry name" value="GLYCOSYLTRANSFERASE"/>
    <property type="match status" value="1"/>
</dbReference>
<accession>A0A7G1IUW6</accession>
<dbReference type="Gene3D" id="3.90.550.10">
    <property type="entry name" value="Spore Coat Polysaccharide Biosynthesis Protein SpsA, Chain A"/>
    <property type="match status" value="1"/>
</dbReference>
<organism evidence="2 3">
    <name type="scientific">Streptococcus mitis</name>
    <dbReference type="NCBI Taxonomy" id="28037"/>
    <lineage>
        <taxon>Bacteria</taxon>
        <taxon>Bacillati</taxon>
        <taxon>Bacillota</taxon>
        <taxon>Bacilli</taxon>
        <taxon>Lactobacillales</taxon>
        <taxon>Streptococcaceae</taxon>
        <taxon>Streptococcus</taxon>
        <taxon>Streptococcus mitis group</taxon>
    </lineage>
</organism>
<dbReference type="Pfam" id="PF00535">
    <property type="entry name" value="Glycos_transf_2"/>
    <property type="match status" value="1"/>
</dbReference>
<dbReference type="Proteomes" id="UP000516106">
    <property type="component" value="Chromosome"/>
</dbReference>
<gene>
    <name evidence="2" type="ORF">SMNM65_16700</name>
</gene>